<evidence type="ECO:0000256" key="6">
    <source>
        <dbReference type="ARBA" id="ARBA00022777"/>
    </source>
</evidence>
<dbReference type="SUPFAM" id="SSF55785">
    <property type="entry name" value="PYP-like sensor domain (PAS domain)"/>
    <property type="match status" value="1"/>
</dbReference>
<dbReference type="Gene3D" id="3.30.450.40">
    <property type="match status" value="1"/>
</dbReference>
<dbReference type="OrthoDB" id="5436879at2"/>
<dbReference type="InterPro" id="IPR001610">
    <property type="entry name" value="PAC"/>
</dbReference>
<dbReference type="Pfam" id="PF02518">
    <property type="entry name" value="HATPase_c"/>
    <property type="match status" value="1"/>
</dbReference>
<evidence type="ECO:0000256" key="7">
    <source>
        <dbReference type="ARBA" id="ARBA00022840"/>
    </source>
</evidence>
<organism evidence="16 17">
    <name type="scientific">Desulfofustis glycolicus DSM 9705</name>
    <dbReference type="NCBI Taxonomy" id="1121409"/>
    <lineage>
        <taxon>Bacteria</taxon>
        <taxon>Pseudomonadati</taxon>
        <taxon>Thermodesulfobacteriota</taxon>
        <taxon>Desulfobulbia</taxon>
        <taxon>Desulfobulbales</taxon>
        <taxon>Desulfocapsaceae</taxon>
        <taxon>Desulfofustis</taxon>
    </lineage>
</organism>
<evidence type="ECO:0000313" key="16">
    <source>
        <dbReference type="EMBL" id="SHH70500.1"/>
    </source>
</evidence>
<dbReference type="AlphaFoldDB" id="A0A1M5V5N2"/>
<dbReference type="InterPro" id="IPR036890">
    <property type="entry name" value="HATPase_C_sf"/>
</dbReference>
<evidence type="ECO:0000313" key="17">
    <source>
        <dbReference type="Proteomes" id="UP000184139"/>
    </source>
</evidence>
<evidence type="ECO:0000259" key="15">
    <source>
        <dbReference type="PROSITE" id="PS50113"/>
    </source>
</evidence>
<dbReference type="RefSeq" id="WP_161949817.1">
    <property type="nucleotide sequence ID" value="NZ_FQXS01000007.1"/>
</dbReference>
<evidence type="ECO:0000256" key="4">
    <source>
        <dbReference type="ARBA" id="ARBA00022679"/>
    </source>
</evidence>
<dbReference type="PANTHER" id="PTHR43065">
    <property type="entry name" value="SENSOR HISTIDINE KINASE"/>
    <property type="match status" value="1"/>
</dbReference>
<dbReference type="Gene3D" id="3.30.450.20">
    <property type="entry name" value="PAS domain"/>
    <property type="match status" value="1"/>
</dbReference>
<sequence>MSRTLAGLVLICCSLLVAITDVAAEDRGDTDKQTFTSASEIDYPPFCLLDRKGLPDGFSVELLRSALAVMGREVTFRTGPWHEVRGWLEKGEVDVLPLVGRTPEREALFDFTFPYMTLHGAIVVREGTDGINDLNDLRGKQVAVMQGDNAEEFLRRDNRGFVIVTAPTFEQALQELSAGLHDAVVVQRLVALRLIQEHKLDNLKIINRPVEDFSQDFCFAVHEGDRDMLALLNEGLALVMADSTYHRLHAKWFARYQLPQRTIIIGGDHNYPPYEFLDENGQPAGYNVDLSRTIAESLGLEITIRLGPWPEIREALDRGEIDALQGMFYSPARDLKFDFTPAHAVNHSVAVSHSNRRQPPQTIAQLKELTVGVQNGDIMHEFALQQGLEERTRVFGSQEEALRGVLDGTVDTALVSRMTALYYKDRHDWRELAIGREAFLSPDYCYAVAPINQALLAHLGEGLRLIKDSGEYQQIREKWMGVYERSTPVLALKYVALVAVPLLLVIGIISLWSWSLRRQVAQRTRELMDNTEYQRAMVACSPVALYSIDKTGTVLTWNNSAERLFGWSEDEVFGKPLPIVPEDKEEEFASLRRIMDTGDTISGIEVIRRKKDGSLFDGRLSLAPIRDDNGVVVGIMGAMEDVTDLQQAQRSVIHLNHVLRAIRDINQLIVRERDPVQLIEKSCAVLTGSRGYRSALLVLFAKDGTLSAWAHTGDPKCTEQLNSRLSQGDIPPCCRTTESSDATSRILHDAPQCSHCFLPPSADCRKSQVLCAHLRHEGLLLGHLVATQAPTGDVDREEMHLFSELAQDLAYALHTLYRQKELAASEQERKSLEQQLIQAQKMESVGRLAGGVAHDYNNMLGVIIGNAELLADTLAPSDHGYEEIEEILNAARRSADITRQLLAFARRQTIAPRSIDLNEAIELSLKMLRRLIGENIELIWHPGHERRKITIDPVQIDQILTNLCVNARDAIDDTGTITIETAGRTFDEAYCADHAGFIPGDFAVLVVSDNGTGMTKEQMNSIFEPFFTTKPLGDGTGLGLATVYGIVKQNNGFINVYSEPGAGSTFRLYFPLEDTADEQELRPQPDRSSLRATGETILVVEDDPAILKMTGKLLRDLGYRPLLADSAPTALEQVKRADTIDLLLTDVIMPQMNGAELAKEIRTICVHIGVVFMSGYTANVIAHKGILNDDITYVQKPFSRTELAAVLKDALAKR</sequence>
<dbReference type="SUPFAM" id="SSF53850">
    <property type="entry name" value="Periplasmic binding protein-like II"/>
    <property type="match status" value="2"/>
</dbReference>
<dbReference type="STRING" id="1121409.SAMN02745124_01503"/>
<keyword evidence="11" id="KW-0732">Signal</keyword>
<dbReference type="InterPro" id="IPR001789">
    <property type="entry name" value="Sig_transdc_resp-reg_receiver"/>
</dbReference>
<keyword evidence="10" id="KW-0812">Transmembrane</keyword>
<keyword evidence="10" id="KW-0472">Membrane</keyword>
<evidence type="ECO:0000256" key="8">
    <source>
        <dbReference type="ARBA" id="ARBA00023012"/>
    </source>
</evidence>
<dbReference type="SMART" id="SM00086">
    <property type="entry name" value="PAC"/>
    <property type="match status" value="1"/>
</dbReference>
<dbReference type="Pfam" id="PF00512">
    <property type="entry name" value="HisKA"/>
    <property type="match status" value="1"/>
</dbReference>
<keyword evidence="10" id="KW-1133">Transmembrane helix</keyword>
<dbReference type="InterPro" id="IPR000014">
    <property type="entry name" value="PAS"/>
</dbReference>
<reference evidence="16 17" key="1">
    <citation type="submission" date="2016-11" db="EMBL/GenBank/DDBJ databases">
        <authorList>
            <person name="Jaros S."/>
            <person name="Januszkiewicz K."/>
            <person name="Wedrychowicz H."/>
        </authorList>
    </citation>
    <scope>NUCLEOTIDE SEQUENCE [LARGE SCALE GENOMIC DNA]</scope>
    <source>
        <strain evidence="16 17">DSM 9705</strain>
    </source>
</reference>
<evidence type="ECO:0000256" key="9">
    <source>
        <dbReference type="PROSITE-ProRule" id="PRU00169"/>
    </source>
</evidence>
<keyword evidence="8" id="KW-0902">Two-component regulatory system</keyword>
<dbReference type="PROSITE" id="PS50112">
    <property type="entry name" value="PAS"/>
    <property type="match status" value="1"/>
</dbReference>
<protein>
    <recommendedName>
        <fullName evidence="2">histidine kinase</fullName>
        <ecNumber evidence="2">2.7.13.3</ecNumber>
    </recommendedName>
</protein>
<feature type="domain" description="Histidine kinase" evidence="12">
    <location>
        <begin position="851"/>
        <end position="1074"/>
    </location>
</feature>
<dbReference type="PANTHER" id="PTHR43065:SF42">
    <property type="entry name" value="TWO-COMPONENT SENSOR PPRA"/>
    <property type="match status" value="1"/>
</dbReference>
<dbReference type="SUPFAM" id="SSF52172">
    <property type="entry name" value="CheY-like"/>
    <property type="match status" value="1"/>
</dbReference>
<keyword evidence="5" id="KW-0547">Nucleotide-binding</keyword>
<dbReference type="GO" id="GO:0000155">
    <property type="term" value="F:phosphorelay sensor kinase activity"/>
    <property type="evidence" value="ECO:0007669"/>
    <property type="project" value="InterPro"/>
</dbReference>
<dbReference type="Gene3D" id="1.10.287.130">
    <property type="match status" value="1"/>
</dbReference>
<keyword evidence="3 9" id="KW-0597">Phosphoprotein</keyword>
<dbReference type="PROSITE" id="PS50113">
    <property type="entry name" value="PAC"/>
    <property type="match status" value="1"/>
</dbReference>
<dbReference type="CDD" id="cd00082">
    <property type="entry name" value="HisKA"/>
    <property type="match status" value="1"/>
</dbReference>
<dbReference type="SUPFAM" id="SSF55874">
    <property type="entry name" value="ATPase domain of HSP90 chaperone/DNA topoisomerase II/histidine kinase"/>
    <property type="match status" value="1"/>
</dbReference>
<dbReference type="Gene3D" id="3.40.50.2300">
    <property type="match status" value="1"/>
</dbReference>
<keyword evidence="4" id="KW-0808">Transferase</keyword>
<dbReference type="EMBL" id="FQXS01000007">
    <property type="protein sequence ID" value="SHH70500.1"/>
    <property type="molecule type" value="Genomic_DNA"/>
</dbReference>
<dbReference type="InterPro" id="IPR013767">
    <property type="entry name" value="PAS_fold"/>
</dbReference>
<keyword evidence="17" id="KW-1185">Reference proteome</keyword>
<name>A0A1M5V5N2_9BACT</name>
<dbReference type="InterPro" id="IPR000700">
    <property type="entry name" value="PAS-assoc_C"/>
</dbReference>
<dbReference type="InterPro" id="IPR001638">
    <property type="entry name" value="Solute-binding_3/MltF_N"/>
</dbReference>
<evidence type="ECO:0000259" key="13">
    <source>
        <dbReference type="PROSITE" id="PS50110"/>
    </source>
</evidence>
<evidence type="ECO:0000259" key="12">
    <source>
        <dbReference type="PROSITE" id="PS50109"/>
    </source>
</evidence>
<dbReference type="Gene3D" id="3.40.190.10">
    <property type="entry name" value="Periplasmic binding protein-like II"/>
    <property type="match status" value="4"/>
</dbReference>
<gene>
    <name evidence="16" type="ORF">SAMN02745124_01503</name>
</gene>
<feature type="domain" description="Response regulatory" evidence="13">
    <location>
        <begin position="1096"/>
        <end position="1211"/>
    </location>
</feature>
<dbReference type="PROSITE" id="PS50110">
    <property type="entry name" value="RESPONSE_REGULATORY"/>
    <property type="match status" value="1"/>
</dbReference>
<evidence type="ECO:0000256" key="1">
    <source>
        <dbReference type="ARBA" id="ARBA00000085"/>
    </source>
</evidence>
<dbReference type="SUPFAM" id="SSF47384">
    <property type="entry name" value="Homodimeric domain of signal transducing histidine kinase"/>
    <property type="match status" value="1"/>
</dbReference>
<dbReference type="PRINTS" id="PR00344">
    <property type="entry name" value="BCTRLSENSOR"/>
</dbReference>
<keyword evidence="6" id="KW-0418">Kinase</keyword>
<dbReference type="SMART" id="SM00448">
    <property type="entry name" value="REC"/>
    <property type="match status" value="1"/>
</dbReference>
<dbReference type="EC" id="2.7.13.3" evidence="2"/>
<dbReference type="Gene3D" id="3.30.565.10">
    <property type="entry name" value="Histidine kinase-like ATPase, C-terminal domain"/>
    <property type="match status" value="1"/>
</dbReference>
<feature type="chain" id="PRO_5013246041" description="histidine kinase" evidence="11">
    <location>
        <begin position="24"/>
        <end position="1214"/>
    </location>
</feature>
<feature type="domain" description="PAS" evidence="14">
    <location>
        <begin position="530"/>
        <end position="575"/>
    </location>
</feature>
<dbReference type="Pfam" id="PF00989">
    <property type="entry name" value="PAS"/>
    <property type="match status" value="1"/>
</dbReference>
<dbReference type="SMART" id="SM00388">
    <property type="entry name" value="HisKA"/>
    <property type="match status" value="1"/>
</dbReference>
<dbReference type="GO" id="GO:0006355">
    <property type="term" value="P:regulation of DNA-templated transcription"/>
    <property type="evidence" value="ECO:0007669"/>
    <property type="project" value="InterPro"/>
</dbReference>
<dbReference type="GO" id="GO:0005524">
    <property type="term" value="F:ATP binding"/>
    <property type="evidence" value="ECO:0007669"/>
    <property type="project" value="UniProtKB-KW"/>
</dbReference>
<dbReference type="InterPro" id="IPR003661">
    <property type="entry name" value="HisK_dim/P_dom"/>
</dbReference>
<dbReference type="InterPro" id="IPR005467">
    <property type="entry name" value="His_kinase_dom"/>
</dbReference>
<feature type="domain" description="PAC" evidence="15">
    <location>
        <begin position="602"/>
        <end position="654"/>
    </location>
</feature>
<accession>A0A1M5V5N2</accession>
<feature type="transmembrane region" description="Helical" evidence="10">
    <location>
        <begin position="494"/>
        <end position="515"/>
    </location>
</feature>
<dbReference type="InterPro" id="IPR029016">
    <property type="entry name" value="GAF-like_dom_sf"/>
</dbReference>
<dbReference type="NCBIfam" id="TIGR00229">
    <property type="entry name" value="sensory_box"/>
    <property type="match status" value="1"/>
</dbReference>
<evidence type="ECO:0000256" key="5">
    <source>
        <dbReference type="ARBA" id="ARBA00022741"/>
    </source>
</evidence>
<dbReference type="Pfam" id="PF00497">
    <property type="entry name" value="SBP_bac_3"/>
    <property type="match status" value="2"/>
</dbReference>
<dbReference type="InterPro" id="IPR004358">
    <property type="entry name" value="Sig_transdc_His_kin-like_C"/>
</dbReference>
<dbReference type="InterPro" id="IPR036097">
    <property type="entry name" value="HisK_dim/P_sf"/>
</dbReference>
<dbReference type="PROSITE" id="PS50109">
    <property type="entry name" value="HIS_KIN"/>
    <property type="match status" value="1"/>
</dbReference>
<dbReference type="Proteomes" id="UP000184139">
    <property type="component" value="Unassembled WGS sequence"/>
</dbReference>
<comment type="catalytic activity">
    <reaction evidence="1">
        <text>ATP + protein L-histidine = ADP + protein N-phospho-L-histidine.</text>
        <dbReference type="EC" id="2.7.13.3"/>
    </reaction>
</comment>
<dbReference type="InterPro" id="IPR011006">
    <property type="entry name" value="CheY-like_superfamily"/>
</dbReference>
<evidence type="ECO:0000256" key="2">
    <source>
        <dbReference type="ARBA" id="ARBA00012438"/>
    </source>
</evidence>
<keyword evidence="7" id="KW-0067">ATP-binding</keyword>
<dbReference type="SMART" id="SM00387">
    <property type="entry name" value="HATPase_c"/>
    <property type="match status" value="1"/>
</dbReference>
<dbReference type="SMART" id="SM00062">
    <property type="entry name" value="PBPb"/>
    <property type="match status" value="2"/>
</dbReference>
<evidence type="ECO:0000256" key="3">
    <source>
        <dbReference type="ARBA" id="ARBA00022553"/>
    </source>
</evidence>
<dbReference type="InterPro" id="IPR035965">
    <property type="entry name" value="PAS-like_dom_sf"/>
</dbReference>
<feature type="modified residue" description="4-aspartylphosphate" evidence="9">
    <location>
        <position position="1146"/>
    </location>
</feature>
<dbReference type="InterPro" id="IPR003594">
    <property type="entry name" value="HATPase_dom"/>
</dbReference>
<dbReference type="SUPFAM" id="SSF55781">
    <property type="entry name" value="GAF domain-like"/>
    <property type="match status" value="1"/>
</dbReference>
<dbReference type="Pfam" id="PF00072">
    <property type="entry name" value="Response_reg"/>
    <property type="match status" value="1"/>
</dbReference>
<dbReference type="SMART" id="SM00091">
    <property type="entry name" value="PAS"/>
    <property type="match status" value="1"/>
</dbReference>
<evidence type="ECO:0000259" key="14">
    <source>
        <dbReference type="PROSITE" id="PS50112"/>
    </source>
</evidence>
<dbReference type="CDD" id="cd00130">
    <property type="entry name" value="PAS"/>
    <property type="match status" value="1"/>
</dbReference>
<dbReference type="CDD" id="cd13704">
    <property type="entry name" value="PBP2_HisK"/>
    <property type="match status" value="2"/>
</dbReference>
<evidence type="ECO:0000256" key="11">
    <source>
        <dbReference type="SAM" id="SignalP"/>
    </source>
</evidence>
<feature type="signal peptide" evidence="11">
    <location>
        <begin position="1"/>
        <end position="23"/>
    </location>
</feature>
<proteinExistence type="predicted"/>
<evidence type="ECO:0000256" key="10">
    <source>
        <dbReference type="SAM" id="Phobius"/>
    </source>
</evidence>